<dbReference type="InterPro" id="IPR006913">
    <property type="entry name" value="CENP-V/GFA"/>
</dbReference>
<evidence type="ECO:0000256" key="3">
    <source>
        <dbReference type="ARBA" id="ARBA00022833"/>
    </source>
</evidence>
<dbReference type="Gene3D" id="3.90.1590.10">
    <property type="entry name" value="glutathione-dependent formaldehyde- activating enzyme (gfa)"/>
    <property type="match status" value="1"/>
</dbReference>
<dbReference type="InterPro" id="IPR011057">
    <property type="entry name" value="Mss4-like_sf"/>
</dbReference>
<evidence type="ECO:0000313" key="6">
    <source>
        <dbReference type="EMBL" id="CAF1105636.1"/>
    </source>
</evidence>
<dbReference type="PANTHER" id="PTHR33337">
    <property type="entry name" value="GFA DOMAIN-CONTAINING PROTEIN"/>
    <property type="match status" value="1"/>
</dbReference>
<evidence type="ECO:0000256" key="1">
    <source>
        <dbReference type="ARBA" id="ARBA00005495"/>
    </source>
</evidence>
<comment type="caution">
    <text evidence="6">The sequence shown here is derived from an EMBL/GenBank/DDBJ whole genome shotgun (WGS) entry which is preliminary data.</text>
</comment>
<dbReference type="GO" id="GO:0016846">
    <property type="term" value="F:carbon-sulfur lyase activity"/>
    <property type="evidence" value="ECO:0007669"/>
    <property type="project" value="InterPro"/>
</dbReference>
<evidence type="ECO:0000256" key="2">
    <source>
        <dbReference type="ARBA" id="ARBA00022723"/>
    </source>
</evidence>
<protein>
    <recommendedName>
        <fullName evidence="5">CENP-V/GFA domain-containing protein</fullName>
    </recommendedName>
</protein>
<feature type="domain" description="CENP-V/GFA" evidence="5">
    <location>
        <begin position="7"/>
        <end position="127"/>
    </location>
</feature>
<reference evidence="6" key="1">
    <citation type="submission" date="2021-02" db="EMBL/GenBank/DDBJ databases">
        <authorList>
            <person name="Nowell W R."/>
        </authorList>
    </citation>
    <scope>NUCLEOTIDE SEQUENCE</scope>
</reference>
<comment type="similarity">
    <text evidence="1">Belongs to the Gfa family.</text>
</comment>
<proteinExistence type="inferred from homology"/>
<organism evidence="6 8">
    <name type="scientific">Didymodactylos carnosus</name>
    <dbReference type="NCBI Taxonomy" id="1234261"/>
    <lineage>
        <taxon>Eukaryota</taxon>
        <taxon>Metazoa</taxon>
        <taxon>Spiralia</taxon>
        <taxon>Gnathifera</taxon>
        <taxon>Rotifera</taxon>
        <taxon>Eurotatoria</taxon>
        <taxon>Bdelloidea</taxon>
        <taxon>Philodinida</taxon>
        <taxon>Philodinidae</taxon>
        <taxon>Didymodactylos</taxon>
    </lineage>
</organism>
<dbReference type="SUPFAM" id="SSF51316">
    <property type="entry name" value="Mss4-like"/>
    <property type="match status" value="1"/>
</dbReference>
<evidence type="ECO:0000313" key="7">
    <source>
        <dbReference type="EMBL" id="CAF3870258.1"/>
    </source>
</evidence>
<name>A0A814PBI9_9BILA</name>
<dbReference type="GO" id="GO:0046872">
    <property type="term" value="F:metal ion binding"/>
    <property type="evidence" value="ECO:0007669"/>
    <property type="project" value="UniProtKB-KW"/>
</dbReference>
<dbReference type="EMBL" id="CAJNOQ010005628">
    <property type="protein sequence ID" value="CAF1105636.1"/>
    <property type="molecule type" value="Genomic_DNA"/>
</dbReference>
<keyword evidence="3" id="KW-0862">Zinc</keyword>
<keyword evidence="8" id="KW-1185">Reference proteome</keyword>
<evidence type="ECO:0000259" key="5">
    <source>
        <dbReference type="PROSITE" id="PS51891"/>
    </source>
</evidence>
<evidence type="ECO:0000313" key="8">
    <source>
        <dbReference type="Proteomes" id="UP000663829"/>
    </source>
</evidence>
<accession>A0A814PBI9</accession>
<dbReference type="EMBL" id="CAJOBC010005628">
    <property type="protein sequence ID" value="CAF3870258.1"/>
    <property type="molecule type" value="Genomic_DNA"/>
</dbReference>
<sequence length="141" mass="15183">MSASGSTSGSCLCGQITVTIPQEALNRTEAIAQCRCKNCRQTGGTTASLVAIVPEQYIKIRGQPQIYNDSNTASGNIIQRAFCGNCGSPIYTQSPTTPGMKVVKLGLFDQLPKPGLELFCKDRPQWQKGIDGVKEFQTVPK</sequence>
<evidence type="ECO:0000256" key="4">
    <source>
        <dbReference type="ARBA" id="ARBA00023239"/>
    </source>
</evidence>
<dbReference type="PANTHER" id="PTHR33337:SF40">
    <property type="entry name" value="CENP-V_GFA DOMAIN-CONTAINING PROTEIN-RELATED"/>
    <property type="match status" value="1"/>
</dbReference>
<dbReference type="AlphaFoldDB" id="A0A814PBI9"/>
<dbReference type="Proteomes" id="UP000663829">
    <property type="component" value="Unassembled WGS sequence"/>
</dbReference>
<dbReference type="PROSITE" id="PS51891">
    <property type="entry name" value="CENP_V_GFA"/>
    <property type="match status" value="1"/>
</dbReference>
<dbReference type="OrthoDB" id="9985472at2759"/>
<gene>
    <name evidence="6" type="ORF">GPM918_LOCUS18971</name>
    <name evidence="7" type="ORF">SRO942_LOCUS18968</name>
</gene>
<keyword evidence="2" id="KW-0479">Metal-binding</keyword>
<dbReference type="Proteomes" id="UP000681722">
    <property type="component" value="Unassembled WGS sequence"/>
</dbReference>
<keyword evidence="4" id="KW-0456">Lyase</keyword>
<dbReference type="Pfam" id="PF04828">
    <property type="entry name" value="GFA"/>
    <property type="match status" value="1"/>
</dbReference>